<organism evidence="3">
    <name type="scientific">Oryza meridionalis</name>
    <dbReference type="NCBI Taxonomy" id="40149"/>
    <lineage>
        <taxon>Eukaryota</taxon>
        <taxon>Viridiplantae</taxon>
        <taxon>Streptophyta</taxon>
        <taxon>Embryophyta</taxon>
        <taxon>Tracheophyta</taxon>
        <taxon>Spermatophyta</taxon>
        <taxon>Magnoliopsida</taxon>
        <taxon>Liliopsida</taxon>
        <taxon>Poales</taxon>
        <taxon>Poaceae</taxon>
        <taxon>BOP clade</taxon>
        <taxon>Oryzoideae</taxon>
        <taxon>Oryzeae</taxon>
        <taxon>Oryzinae</taxon>
        <taxon>Oryza</taxon>
    </lineage>
</organism>
<dbReference type="AlphaFoldDB" id="A0A0E0D0Y5"/>
<dbReference type="PANTHER" id="PTHR32175">
    <property type="entry name" value="PROTEIN, PUTATIVE, EXPRESSED-RELATED"/>
    <property type="match status" value="1"/>
</dbReference>
<feature type="compositionally biased region" description="Low complexity" evidence="1">
    <location>
        <begin position="324"/>
        <end position="336"/>
    </location>
</feature>
<dbReference type="Gene3D" id="3.40.50.300">
    <property type="entry name" value="P-loop containing nucleotide triphosphate hydrolases"/>
    <property type="match status" value="2"/>
</dbReference>
<sequence>MSSGIAILFQAGSGHQILCHLVVHGEEVPEIQRNPRLQVQTKKKKKKKKKRERERERENLGNAASPSSSPMSQSVYALKSPKGPLFPLRSILVFLIALFGFYVCYFSFNQIDLENKENLISGEEQIRTLCGRHTIPNELMQYVHFPKPTSYSRGECACTPVRFFVIISMQRSGSGWFETLLNSHPNVSSNGEIFSIRERREDISSILRTLDKLYNLDWHTSAAKNECTAAFGLKWMLNQGIMEHYHDIVNYLNKKGVMVIFLFRRNTLRRIISVLANDYDRKTKQLNGTHKAHVHSKEEVQTKKKKKKKKKRERERERENLGNAASPSSSPMSQGGMRVYSRSGWFETLLNSHPNVSSNGEIFSIRERREDISSILRTLDKLYNLDWHTSAAKNECTAAFGLKWMLNQGIMEHYHDIVNYLNKKGVMVIFLFRRNTLRRIISVLANDYDRKTKQLNGTHKAHVHSKEEADILARFKPKLDVPTLIPNIRSAEQSITTCLDHFSSTRHMILYYEDVIRDQNALSRVQEFLGVPAMRLSSRHVKIHTSPLPDLVDNWEEVSEKLNGTEYARFVDGADYDK</sequence>
<evidence type="ECO:0008006" key="5">
    <source>
        <dbReference type="Google" id="ProtNLM"/>
    </source>
</evidence>
<feature type="compositionally biased region" description="Basic residues" evidence="1">
    <location>
        <begin position="41"/>
        <end position="52"/>
    </location>
</feature>
<name>A0A0E0D0Y5_9ORYZ</name>
<evidence type="ECO:0000313" key="4">
    <source>
        <dbReference type="Proteomes" id="UP000008021"/>
    </source>
</evidence>
<dbReference type="Gramene" id="OMERI03G16430.2">
    <property type="protein sequence ID" value="OMERI03G16430.2"/>
    <property type="gene ID" value="OMERI03G16430"/>
</dbReference>
<evidence type="ECO:0000313" key="3">
    <source>
        <dbReference type="EnsemblPlants" id="OMERI03G16430.2"/>
    </source>
</evidence>
<evidence type="ECO:0000256" key="2">
    <source>
        <dbReference type="SAM" id="Phobius"/>
    </source>
</evidence>
<reference evidence="3" key="1">
    <citation type="submission" date="2015-04" db="UniProtKB">
        <authorList>
            <consortium name="EnsemblPlants"/>
        </authorList>
    </citation>
    <scope>IDENTIFICATION</scope>
</reference>
<keyword evidence="2" id="KW-1133">Transmembrane helix</keyword>
<evidence type="ECO:0000256" key="1">
    <source>
        <dbReference type="SAM" id="MobiDB-lite"/>
    </source>
</evidence>
<dbReference type="InterPro" id="IPR052796">
    <property type="entry name" value="Nod_factor_sulfotransferase"/>
</dbReference>
<keyword evidence="2" id="KW-0812">Transmembrane</keyword>
<feature type="transmembrane region" description="Helical" evidence="2">
    <location>
        <begin position="86"/>
        <end position="108"/>
    </location>
</feature>
<feature type="region of interest" description="Disordered" evidence="1">
    <location>
        <begin position="33"/>
        <end position="75"/>
    </location>
</feature>
<dbReference type="InterPro" id="IPR027417">
    <property type="entry name" value="P-loop_NTPase"/>
</dbReference>
<dbReference type="SUPFAM" id="SSF52540">
    <property type="entry name" value="P-loop containing nucleoside triphosphate hydrolases"/>
    <property type="match status" value="2"/>
</dbReference>
<dbReference type="Proteomes" id="UP000008021">
    <property type="component" value="Chromosome 3"/>
</dbReference>
<keyword evidence="4" id="KW-1185">Reference proteome</keyword>
<feature type="compositionally biased region" description="Basic residues" evidence="1">
    <location>
        <begin position="303"/>
        <end position="313"/>
    </location>
</feature>
<protein>
    <recommendedName>
        <fullName evidence="5">Sulfotransferase</fullName>
    </recommendedName>
</protein>
<feature type="compositionally biased region" description="Low complexity" evidence="1">
    <location>
        <begin position="65"/>
        <end position="74"/>
    </location>
</feature>
<proteinExistence type="predicted"/>
<dbReference type="EnsemblPlants" id="OMERI03G16430.2">
    <property type="protein sequence ID" value="OMERI03G16430.2"/>
    <property type="gene ID" value="OMERI03G16430"/>
</dbReference>
<keyword evidence="2" id="KW-0472">Membrane</keyword>
<dbReference type="PANTHER" id="PTHR32175:SF4">
    <property type="entry name" value="SULFOTRANSFERASE"/>
    <property type="match status" value="1"/>
</dbReference>
<feature type="region of interest" description="Disordered" evidence="1">
    <location>
        <begin position="285"/>
        <end position="336"/>
    </location>
</feature>
<reference evidence="3" key="2">
    <citation type="submission" date="2018-05" db="EMBL/GenBank/DDBJ databases">
        <title>OmerRS3 (Oryza meridionalis Reference Sequence Version 3).</title>
        <authorList>
            <person name="Zhang J."/>
            <person name="Kudrna D."/>
            <person name="Lee S."/>
            <person name="Talag J."/>
            <person name="Welchert J."/>
            <person name="Wing R.A."/>
        </authorList>
    </citation>
    <scope>NUCLEOTIDE SEQUENCE [LARGE SCALE GENOMIC DNA]</scope>
    <source>
        <strain evidence="3">cv. OR44</strain>
    </source>
</reference>
<accession>A0A0E0D0Y5</accession>